<keyword evidence="3" id="KW-1185">Reference proteome</keyword>
<reference evidence="3" key="1">
    <citation type="submission" date="2016-10" db="EMBL/GenBank/DDBJ databases">
        <authorList>
            <person name="Varghese N."/>
            <person name="Submissions S."/>
        </authorList>
    </citation>
    <scope>NUCLEOTIDE SEQUENCE [LARGE SCALE GENOMIC DNA]</scope>
    <source>
        <strain evidence="3">P18</strain>
    </source>
</reference>
<dbReference type="OrthoDB" id="1310645at2"/>
<name>A0A1I5YF08_9FIRM</name>
<dbReference type="RefSeq" id="WP_074891864.1">
    <property type="nucleotide sequence ID" value="NZ_FOXO01000044.1"/>
</dbReference>
<dbReference type="EMBL" id="FOXO01000044">
    <property type="protein sequence ID" value="SFQ42477.1"/>
    <property type="molecule type" value="Genomic_DNA"/>
</dbReference>
<dbReference type="Proteomes" id="UP000182624">
    <property type="component" value="Unassembled WGS sequence"/>
</dbReference>
<sequence>MKSRILEFIKNNPDTWEEKLNEKFIRTNHNGDLVCFKYATEADFSDPLVCEARGIIIDVAQLVVVCWPFDKFFNVQEKYAADIDWNSARVLEKIDGSMIKLFWYKGAWRFATSSTCDAKDAAIPGYNELTYADIIARAENVNEIPFEELNKDYTYIFELVSPLSQIVVRYEMTELFFLTARNNLTGEELDTELLQFRRPRSFALKSMNECLDAALALNKGDEIEDEGFVVVDEKHNRVKIKSPAYVAMHRLSTNKVFTVKRMAEFFCNGEDLSKLAKDFPANAHIIKYYDWQFAEMKHKAEDMMLYSRRLYEEYDHDRKAVAMTIKDSPYAWAGFRAIGNDKDITDIMAVLAPANVEKLIVEYPEISN</sequence>
<dbReference type="InterPro" id="IPR019039">
    <property type="entry name" value="T4-Rnl1-like_N"/>
</dbReference>
<evidence type="ECO:0000313" key="3">
    <source>
        <dbReference type="Proteomes" id="UP000182624"/>
    </source>
</evidence>
<organism evidence="2 3">
    <name type="scientific">Butyrivibrio proteoclasticus</name>
    <dbReference type="NCBI Taxonomy" id="43305"/>
    <lineage>
        <taxon>Bacteria</taxon>
        <taxon>Bacillati</taxon>
        <taxon>Bacillota</taxon>
        <taxon>Clostridia</taxon>
        <taxon>Lachnospirales</taxon>
        <taxon>Lachnospiraceae</taxon>
        <taxon>Butyrivibrio</taxon>
    </lineage>
</organism>
<accession>A0A1I5YF08</accession>
<gene>
    <name evidence="2" type="ORF">SAMN04487928_14433</name>
</gene>
<evidence type="ECO:0000313" key="2">
    <source>
        <dbReference type="EMBL" id="SFQ42477.1"/>
    </source>
</evidence>
<dbReference type="Pfam" id="PF09511">
    <property type="entry name" value="RNA_lig_T4_1"/>
    <property type="match status" value="1"/>
</dbReference>
<feature type="domain" description="T4 RNA ligase 1-like N-terminal" evidence="1">
    <location>
        <begin position="51"/>
        <end position="245"/>
    </location>
</feature>
<proteinExistence type="predicted"/>
<dbReference type="GO" id="GO:0016874">
    <property type="term" value="F:ligase activity"/>
    <property type="evidence" value="ECO:0007669"/>
    <property type="project" value="UniProtKB-KW"/>
</dbReference>
<evidence type="ECO:0000259" key="1">
    <source>
        <dbReference type="Pfam" id="PF09511"/>
    </source>
</evidence>
<keyword evidence="2" id="KW-0436">Ligase</keyword>
<protein>
    <submittedName>
        <fullName evidence="2">RNA ligase, T4 RnlA family</fullName>
    </submittedName>
</protein>
<dbReference type="AlphaFoldDB" id="A0A1I5YF08"/>